<dbReference type="GO" id="GO:0007623">
    <property type="term" value="P:circadian rhythm"/>
    <property type="evidence" value="ECO:0007669"/>
    <property type="project" value="InterPro"/>
</dbReference>
<evidence type="ECO:0000313" key="1">
    <source>
        <dbReference type="EMBL" id="RVW97017.1"/>
    </source>
</evidence>
<evidence type="ECO:0000313" key="2">
    <source>
        <dbReference type="Proteomes" id="UP000288805"/>
    </source>
</evidence>
<dbReference type="PANTHER" id="PTHR33334">
    <property type="entry name" value="PROTEIN LNK1"/>
    <property type="match status" value="1"/>
</dbReference>
<dbReference type="Proteomes" id="UP000288805">
    <property type="component" value="Unassembled WGS sequence"/>
</dbReference>
<dbReference type="AlphaFoldDB" id="A0A438IJY8"/>
<dbReference type="InterPro" id="IPR039928">
    <property type="entry name" value="LNK"/>
</dbReference>
<gene>
    <name evidence="1" type="primary">LNK3</name>
    <name evidence="1" type="ORF">CK203_032346</name>
</gene>
<comment type="caution">
    <text evidence="1">The sequence shown here is derived from an EMBL/GenBank/DDBJ whole genome shotgun (WGS) entry which is preliminary data.</text>
</comment>
<protein>
    <submittedName>
        <fullName evidence="1">Protein LNK3</fullName>
    </submittedName>
</protein>
<dbReference type="EMBL" id="QGNW01000104">
    <property type="protein sequence ID" value="RVW97017.1"/>
    <property type="molecule type" value="Genomic_DNA"/>
</dbReference>
<dbReference type="PANTHER" id="PTHR33334:SF10">
    <property type="entry name" value="PROTEIN LNK4"/>
    <property type="match status" value="1"/>
</dbReference>
<accession>A0A438IJY8</accession>
<sequence>MGIMDQYFGNGTEEFVVPKDLELLDNVESPDIWLQWGINPSESFGSLNKYFIMETETAGEELKFNGKNLCNEADKETSVHDGDISSGSSIGGGFTEASLHRSAFSRDRPYFQLDELAGMDQMDTIFLYKPVYTQWSIQFPWTSLLEDLPNTENFNRTFCFSPESQHSAMPENNQMEDMILDSQSISSNLHRMGSSKYLKTHAFSPSVDWDSEEVTTLCHNPCNSVQKDCPPVKAPMIKFLVPSGPNKVEEHVPEEISLEESVLHELEVVMEQLPEKTRICFRDALFRLAKNSERLSVSPIQNGDLALEKLHPLTVDDETLRSGKPVATESETNSIDRAVANLLFNKMDFDPQDLPTSSLVNFEQEDMMTMDSCNYSLNQQETHYPPHPTTLLQADAEDDEVPIFSQEKLQTKAELHEDFPRNGAVDH</sequence>
<proteinExistence type="predicted"/>
<dbReference type="GO" id="GO:0006355">
    <property type="term" value="P:regulation of DNA-templated transcription"/>
    <property type="evidence" value="ECO:0007669"/>
    <property type="project" value="InterPro"/>
</dbReference>
<reference evidence="1 2" key="1">
    <citation type="journal article" date="2018" name="PLoS Genet.">
        <title>Population sequencing reveals clonal diversity and ancestral inbreeding in the grapevine cultivar Chardonnay.</title>
        <authorList>
            <person name="Roach M.J."/>
            <person name="Johnson D.L."/>
            <person name="Bohlmann J."/>
            <person name="van Vuuren H.J."/>
            <person name="Jones S.J."/>
            <person name="Pretorius I.S."/>
            <person name="Schmidt S.A."/>
            <person name="Borneman A.R."/>
        </authorList>
    </citation>
    <scope>NUCLEOTIDE SEQUENCE [LARGE SCALE GENOMIC DNA]</scope>
    <source>
        <strain evidence="2">cv. Chardonnay</strain>
        <tissue evidence="1">Leaf</tissue>
    </source>
</reference>
<name>A0A438IJY8_VITVI</name>
<organism evidence="1 2">
    <name type="scientific">Vitis vinifera</name>
    <name type="common">Grape</name>
    <dbReference type="NCBI Taxonomy" id="29760"/>
    <lineage>
        <taxon>Eukaryota</taxon>
        <taxon>Viridiplantae</taxon>
        <taxon>Streptophyta</taxon>
        <taxon>Embryophyta</taxon>
        <taxon>Tracheophyta</taxon>
        <taxon>Spermatophyta</taxon>
        <taxon>Magnoliopsida</taxon>
        <taxon>eudicotyledons</taxon>
        <taxon>Gunneridae</taxon>
        <taxon>Pentapetalae</taxon>
        <taxon>rosids</taxon>
        <taxon>Vitales</taxon>
        <taxon>Vitaceae</taxon>
        <taxon>Viteae</taxon>
        <taxon>Vitis</taxon>
    </lineage>
</organism>